<feature type="region of interest" description="Disordered" evidence="1">
    <location>
        <begin position="27"/>
        <end position="49"/>
    </location>
</feature>
<sequence length="143" mass="15875">MSRGSDAARGPVVAHIRSISSLAHCLPGASSVTPRSDPRKSGKPISHSRRIPNIDMSYRSNMSGHCRYKQRTHICIYMQTHCSELPNQDKDILSTDAGFPPMCCHPVSVEKSLMACIATLHPRQVPNLSWLGCRKDDISSFTW</sequence>
<evidence type="ECO:0000313" key="3">
    <source>
        <dbReference type="Proteomes" id="UP000299102"/>
    </source>
</evidence>
<evidence type="ECO:0000313" key="2">
    <source>
        <dbReference type="EMBL" id="GBP43788.1"/>
    </source>
</evidence>
<dbReference type="EMBL" id="BGZK01000442">
    <property type="protein sequence ID" value="GBP43788.1"/>
    <property type="molecule type" value="Genomic_DNA"/>
</dbReference>
<name>A0A4C1VXP1_EUMVA</name>
<proteinExistence type="predicted"/>
<gene>
    <name evidence="2" type="ORF">EVAR_28964_1</name>
</gene>
<organism evidence="2 3">
    <name type="scientific">Eumeta variegata</name>
    <name type="common">Bagworm moth</name>
    <name type="synonym">Eumeta japonica</name>
    <dbReference type="NCBI Taxonomy" id="151549"/>
    <lineage>
        <taxon>Eukaryota</taxon>
        <taxon>Metazoa</taxon>
        <taxon>Ecdysozoa</taxon>
        <taxon>Arthropoda</taxon>
        <taxon>Hexapoda</taxon>
        <taxon>Insecta</taxon>
        <taxon>Pterygota</taxon>
        <taxon>Neoptera</taxon>
        <taxon>Endopterygota</taxon>
        <taxon>Lepidoptera</taxon>
        <taxon>Glossata</taxon>
        <taxon>Ditrysia</taxon>
        <taxon>Tineoidea</taxon>
        <taxon>Psychidae</taxon>
        <taxon>Oiketicinae</taxon>
        <taxon>Eumeta</taxon>
    </lineage>
</organism>
<comment type="caution">
    <text evidence="2">The sequence shown here is derived from an EMBL/GenBank/DDBJ whole genome shotgun (WGS) entry which is preliminary data.</text>
</comment>
<dbReference type="AlphaFoldDB" id="A0A4C1VXP1"/>
<reference evidence="2 3" key="1">
    <citation type="journal article" date="2019" name="Commun. Biol.">
        <title>The bagworm genome reveals a unique fibroin gene that provides high tensile strength.</title>
        <authorList>
            <person name="Kono N."/>
            <person name="Nakamura H."/>
            <person name="Ohtoshi R."/>
            <person name="Tomita M."/>
            <person name="Numata K."/>
            <person name="Arakawa K."/>
        </authorList>
    </citation>
    <scope>NUCLEOTIDE SEQUENCE [LARGE SCALE GENOMIC DNA]</scope>
</reference>
<keyword evidence="3" id="KW-1185">Reference proteome</keyword>
<evidence type="ECO:0000256" key="1">
    <source>
        <dbReference type="SAM" id="MobiDB-lite"/>
    </source>
</evidence>
<protein>
    <submittedName>
        <fullName evidence="2">Uncharacterized protein</fullName>
    </submittedName>
</protein>
<accession>A0A4C1VXP1</accession>
<dbReference type="Proteomes" id="UP000299102">
    <property type="component" value="Unassembled WGS sequence"/>
</dbReference>